<evidence type="ECO:0000313" key="3">
    <source>
        <dbReference type="Proteomes" id="UP001142489"/>
    </source>
</evidence>
<keyword evidence="3" id="KW-1185">Reference proteome</keyword>
<dbReference type="OrthoDB" id="8957104at2759"/>
<reference evidence="2" key="1">
    <citation type="journal article" date="2023" name="DNA Res.">
        <title>Chromosome-level genome assembly of Phrynocephalus forsythii using third-generation DNA sequencing and Hi-C analysis.</title>
        <authorList>
            <person name="Qi Y."/>
            <person name="Zhao W."/>
            <person name="Zhao Y."/>
            <person name="Niu C."/>
            <person name="Cao S."/>
            <person name="Zhang Y."/>
        </authorList>
    </citation>
    <scope>NUCLEOTIDE SEQUENCE</scope>
    <source>
        <tissue evidence="2">Muscle</tissue>
    </source>
</reference>
<feature type="non-terminal residue" evidence="2">
    <location>
        <position position="1"/>
    </location>
</feature>
<proteinExistence type="predicted"/>
<dbReference type="AlphaFoldDB" id="A0A9Q0Y7P9"/>
<dbReference type="SUPFAM" id="SSF52266">
    <property type="entry name" value="SGNH hydrolase"/>
    <property type="match status" value="1"/>
</dbReference>
<feature type="signal peptide" evidence="1">
    <location>
        <begin position="1"/>
        <end position="19"/>
    </location>
</feature>
<sequence>HRRSAWILILGHSFVYWVARHTEWSSWGKDLSSSDQASIIWQGRKGIRWSGVLLSAWHAAQELLPDMLLIHARGNDLGKLSSKAPSKCIMHDLGIWWEWFPNTHVIWPTMIPRRSWGMGCNPHKLNQACRGVNREVSHELLKVGGSLGTRTSALVTWTYIGAMQCTYPARALNCF</sequence>
<accession>A0A9Q0Y7P9</accession>
<evidence type="ECO:0000256" key="1">
    <source>
        <dbReference type="SAM" id="SignalP"/>
    </source>
</evidence>
<dbReference type="Proteomes" id="UP001142489">
    <property type="component" value="Unassembled WGS sequence"/>
</dbReference>
<name>A0A9Q0Y7P9_9SAUR</name>
<protein>
    <submittedName>
        <fullName evidence="2">Uncharacterized protein</fullName>
    </submittedName>
</protein>
<feature type="chain" id="PRO_5040294081" evidence="1">
    <location>
        <begin position="20"/>
        <end position="175"/>
    </location>
</feature>
<dbReference type="EMBL" id="JAPFRF010000001">
    <property type="protein sequence ID" value="KAJ7345162.1"/>
    <property type="molecule type" value="Genomic_DNA"/>
</dbReference>
<organism evidence="2 3">
    <name type="scientific">Phrynocephalus forsythii</name>
    <dbReference type="NCBI Taxonomy" id="171643"/>
    <lineage>
        <taxon>Eukaryota</taxon>
        <taxon>Metazoa</taxon>
        <taxon>Chordata</taxon>
        <taxon>Craniata</taxon>
        <taxon>Vertebrata</taxon>
        <taxon>Euteleostomi</taxon>
        <taxon>Lepidosauria</taxon>
        <taxon>Squamata</taxon>
        <taxon>Bifurcata</taxon>
        <taxon>Unidentata</taxon>
        <taxon>Episquamata</taxon>
        <taxon>Toxicofera</taxon>
        <taxon>Iguania</taxon>
        <taxon>Acrodonta</taxon>
        <taxon>Agamidae</taxon>
        <taxon>Agaminae</taxon>
        <taxon>Phrynocephalus</taxon>
    </lineage>
</organism>
<gene>
    <name evidence="2" type="ORF">JRQ81_001112</name>
</gene>
<evidence type="ECO:0000313" key="2">
    <source>
        <dbReference type="EMBL" id="KAJ7345162.1"/>
    </source>
</evidence>
<keyword evidence="1" id="KW-0732">Signal</keyword>
<comment type="caution">
    <text evidence="2">The sequence shown here is derived from an EMBL/GenBank/DDBJ whole genome shotgun (WGS) entry which is preliminary data.</text>
</comment>